<dbReference type="InterPro" id="IPR052337">
    <property type="entry name" value="SAT4-like"/>
</dbReference>
<evidence type="ECO:0000256" key="4">
    <source>
        <dbReference type="ARBA" id="ARBA00023136"/>
    </source>
</evidence>
<evidence type="ECO:0000313" key="8">
    <source>
        <dbReference type="EMBL" id="CAG8952455.1"/>
    </source>
</evidence>
<dbReference type="Proteomes" id="UP000696280">
    <property type="component" value="Unassembled WGS sequence"/>
</dbReference>
<feature type="transmembrane region" description="Helical" evidence="6">
    <location>
        <begin position="224"/>
        <end position="246"/>
    </location>
</feature>
<organism evidence="8 9">
    <name type="scientific">Hymenoscyphus fraxineus</name>
    <dbReference type="NCBI Taxonomy" id="746836"/>
    <lineage>
        <taxon>Eukaryota</taxon>
        <taxon>Fungi</taxon>
        <taxon>Dikarya</taxon>
        <taxon>Ascomycota</taxon>
        <taxon>Pezizomycotina</taxon>
        <taxon>Leotiomycetes</taxon>
        <taxon>Helotiales</taxon>
        <taxon>Helotiaceae</taxon>
        <taxon>Hymenoscyphus</taxon>
    </lineage>
</organism>
<feature type="transmembrane region" description="Helical" evidence="6">
    <location>
        <begin position="25"/>
        <end position="47"/>
    </location>
</feature>
<evidence type="ECO:0000256" key="1">
    <source>
        <dbReference type="ARBA" id="ARBA00004141"/>
    </source>
</evidence>
<dbReference type="PANTHER" id="PTHR33048">
    <property type="entry name" value="PTH11-LIKE INTEGRAL MEMBRANE PROTEIN (AFU_ORTHOLOGUE AFUA_5G11245)"/>
    <property type="match status" value="1"/>
</dbReference>
<dbReference type="OrthoDB" id="2496787at2759"/>
<feature type="transmembrane region" description="Helical" evidence="6">
    <location>
        <begin position="195"/>
        <end position="212"/>
    </location>
</feature>
<keyword evidence="3 6" id="KW-1133">Transmembrane helix</keyword>
<gene>
    <name evidence="8" type="ORF">HYFRA_00001202</name>
</gene>
<protein>
    <recommendedName>
        <fullName evidence="7">Rhodopsin domain-containing protein</fullName>
    </recommendedName>
</protein>
<evidence type="ECO:0000256" key="6">
    <source>
        <dbReference type="SAM" id="Phobius"/>
    </source>
</evidence>
<dbReference type="InterPro" id="IPR049326">
    <property type="entry name" value="Rhodopsin_dom_fungi"/>
</dbReference>
<feature type="transmembrane region" description="Helical" evidence="6">
    <location>
        <begin position="145"/>
        <end position="168"/>
    </location>
</feature>
<dbReference type="Pfam" id="PF20684">
    <property type="entry name" value="Fung_rhodopsin"/>
    <property type="match status" value="1"/>
</dbReference>
<keyword evidence="4 6" id="KW-0472">Membrane</keyword>
<dbReference type="EMBL" id="CAJVRL010000045">
    <property type="protein sequence ID" value="CAG8952455.1"/>
    <property type="molecule type" value="Genomic_DNA"/>
</dbReference>
<feature type="transmembrane region" description="Helical" evidence="6">
    <location>
        <begin position="266"/>
        <end position="288"/>
    </location>
</feature>
<comment type="subcellular location">
    <subcellularLocation>
        <location evidence="1">Membrane</location>
        <topology evidence="1">Multi-pass membrane protein</topology>
    </subcellularLocation>
</comment>
<dbReference type="GO" id="GO:0016020">
    <property type="term" value="C:membrane"/>
    <property type="evidence" value="ECO:0007669"/>
    <property type="project" value="UniProtKB-SubCell"/>
</dbReference>
<evidence type="ECO:0000256" key="2">
    <source>
        <dbReference type="ARBA" id="ARBA00022692"/>
    </source>
</evidence>
<reference evidence="8" key="1">
    <citation type="submission" date="2021-07" db="EMBL/GenBank/DDBJ databases">
        <authorList>
            <person name="Durling M."/>
        </authorList>
    </citation>
    <scope>NUCLEOTIDE SEQUENCE</scope>
</reference>
<dbReference type="AlphaFoldDB" id="A0A9N9KUN1"/>
<dbReference type="PANTHER" id="PTHR33048:SF159">
    <property type="entry name" value="MEMBRANE PROTEIN, PUTATIVE (AFU_ORTHOLOGUE AFUA_5G02860)-RELATED"/>
    <property type="match status" value="1"/>
</dbReference>
<feature type="transmembrane region" description="Helical" evidence="6">
    <location>
        <begin position="110"/>
        <end position="133"/>
    </location>
</feature>
<evidence type="ECO:0000256" key="5">
    <source>
        <dbReference type="ARBA" id="ARBA00038359"/>
    </source>
</evidence>
<evidence type="ECO:0000313" key="9">
    <source>
        <dbReference type="Proteomes" id="UP000696280"/>
    </source>
</evidence>
<keyword evidence="2 6" id="KW-0812">Transmembrane</keyword>
<comment type="similarity">
    <text evidence="5">Belongs to the SAT4 family.</text>
</comment>
<feature type="domain" description="Rhodopsin" evidence="7">
    <location>
        <begin position="47"/>
        <end position="288"/>
    </location>
</feature>
<sequence>MSMATKGAADSPPGYVPHFDHPQDVIHTLSLVTVVLAIVMVTVFVMFRLCIRLFVAGGNYRDDPTCLATCVIAWALSCGYFSTAIPMALHGGGSNEWEVIQEDRIQFNKAVYVDTIVYGPAAFFTKATILLLFARVFSPFRKTVIFIYVFMVCMLLYYIPIMGIKIGICNPIAGQWDKSIPAKCIDERQVFKTDTVASVGTDLVVLILPVVLTRSLRISMEKKLKIMALLAAGGLAAVSSVVRLVLVFQPNSFDNITITFVRFNLLAVAELTIALSCACIPSIAAFFARKKAAKEEAGKQNSNSVRLSTRWTSTFVSELKRPIANKTRSTFLDSDSGTYMELEWGKNMVANNSISPTKSSHSRFSLPIEGTQEREEFRDRTRRHWSQGGADRETRLWGEPWDGSQFERILRFQDAHMGTRVSLDGRIVVAPLQPIPPIPRLPPLYNPMYTVPLSTPNHGRKAGSDNPW</sequence>
<accession>A0A9N9KUN1</accession>
<feature type="transmembrane region" description="Helical" evidence="6">
    <location>
        <begin position="67"/>
        <end position="90"/>
    </location>
</feature>
<comment type="caution">
    <text evidence="8">The sequence shown here is derived from an EMBL/GenBank/DDBJ whole genome shotgun (WGS) entry which is preliminary data.</text>
</comment>
<name>A0A9N9KUN1_9HELO</name>
<evidence type="ECO:0000256" key="3">
    <source>
        <dbReference type="ARBA" id="ARBA00022989"/>
    </source>
</evidence>
<evidence type="ECO:0000259" key="7">
    <source>
        <dbReference type="Pfam" id="PF20684"/>
    </source>
</evidence>
<proteinExistence type="inferred from homology"/>
<keyword evidence="9" id="KW-1185">Reference proteome</keyword>